<keyword evidence="2" id="KW-0732">Signal</keyword>
<comment type="caution">
    <text evidence="3">The sequence shown here is derived from an EMBL/GenBank/DDBJ whole genome shotgun (WGS) entry which is preliminary data.</text>
</comment>
<dbReference type="AlphaFoldDB" id="A0A542YT16"/>
<evidence type="ECO:0000313" key="4">
    <source>
        <dbReference type="Proteomes" id="UP000319516"/>
    </source>
</evidence>
<evidence type="ECO:0000313" key="3">
    <source>
        <dbReference type="EMBL" id="TQL51239.1"/>
    </source>
</evidence>
<feature type="chain" id="PRO_5022189607" description="Lipoprotein" evidence="2">
    <location>
        <begin position="23"/>
        <end position="170"/>
    </location>
</feature>
<protein>
    <recommendedName>
        <fullName evidence="5">Lipoprotein</fullName>
    </recommendedName>
</protein>
<keyword evidence="4" id="KW-1185">Reference proteome</keyword>
<dbReference type="Proteomes" id="UP000319516">
    <property type="component" value="Unassembled WGS sequence"/>
</dbReference>
<feature type="signal peptide" evidence="2">
    <location>
        <begin position="1"/>
        <end position="22"/>
    </location>
</feature>
<dbReference type="EMBL" id="VFOP01000001">
    <property type="protein sequence ID" value="TQL51239.1"/>
    <property type="molecule type" value="Genomic_DNA"/>
</dbReference>
<dbReference type="PROSITE" id="PS51257">
    <property type="entry name" value="PROKAR_LIPOPROTEIN"/>
    <property type="match status" value="1"/>
</dbReference>
<dbReference type="RefSeq" id="WP_141785269.1">
    <property type="nucleotide sequence ID" value="NZ_BAAAIK010000010.1"/>
</dbReference>
<sequence>MSVCRSVVAAVAMLLAASGCSAEKPQDVDVGNSETPPVQDTSASTVGPRDVALIGSGPSVLARKEAPDPSDGRHASAVQGSVGVSDGGCLVLVDEGDHAWTMVLPYGSELVDERVTLPNEEGFVVGDVVDLPGMWADPAAVVLPDDAHGCPTDGYALLFPPDAEDGSAGT</sequence>
<evidence type="ECO:0000256" key="2">
    <source>
        <dbReference type="SAM" id="SignalP"/>
    </source>
</evidence>
<organism evidence="3 4">
    <name type="scientific">Ornithinicoccus hortensis</name>
    <dbReference type="NCBI Taxonomy" id="82346"/>
    <lineage>
        <taxon>Bacteria</taxon>
        <taxon>Bacillati</taxon>
        <taxon>Actinomycetota</taxon>
        <taxon>Actinomycetes</taxon>
        <taxon>Micrococcales</taxon>
        <taxon>Intrasporangiaceae</taxon>
        <taxon>Ornithinicoccus</taxon>
    </lineage>
</organism>
<name>A0A542YT16_9MICO</name>
<evidence type="ECO:0008006" key="5">
    <source>
        <dbReference type="Google" id="ProtNLM"/>
    </source>
</evidence>
<proteinExistence type="predicted"/>
<reference evidence="3 4" key="1">
    <citation type="submission" date="2019-06" db="EMBL/GenBank/DDBJ databases">
        <title>Sequencing the genomes of 1000 actinobacteria strains.</title>
        <authorList>
            <person name="Klenk H.-P."/>
        </authorList>
    </citation>
    <scope>NUCLEOTIDE SEQUENCE [LARGE SCALE GENOMIC DNA]</scope>
    <source>
        <strain evidence="3 4">DSM 12335</strain>
    </source>
</reference>
<feature type="compositionally biased region" description="Polar residues" evidence="1">
    <location>
        <begin position="32"/>
        <end position="45"/>
    </location>
</feature>
<gene>
    <name evidence="3" type="ORF">FB467_2379</name>
</gene>
<accession>A0A542YT16</accession>
<evidence type="ECO:0000256" key="1">
    <source>
        <dbReference type="SAM" id="MobiDB-lite"/>
    </source>
</evidence>
<feature type="region of interest" description="Disordered" evidence="1">
    <location>
        <begin position="23"/>
        <end position="49"/>
    </location>
</feature>